<dbReference type="InterPro" id="IPR031974">
    <property type="entry name" value="PDCD7"/>
</dbReference>
<dbReference type="GO" id="GO:0005689">
    <property type="term" value="C:U12-type spliceosomal complex"/>
    <property type="evidence" value="ECO:0007669"/>
    <property type="project" value="TreeGrafter"/>
</dbReference>
<comment type="caution">
    <text evidence="4">The sequence shown here is derived from an EMBL/GenBank/DDBJ whole genome shotgun (WGS) entry which is preliminary data.</text>
</comment>
<dbReference type="PANTHER" id="PTHR48190">
    <property type="entry name" value="PROGRAMMED CELL DEATH PROTEIN 7"/>
    <property type="match status" value="1"/>
</dbReference>
<feature type="region of interest" description="Disordered" evidence="2">
    <location>
        <begin position="572"/>
        <end position="604"/>
    </location>
</feature>
<dbReference type="CDD" id="cd14316">
    <property type="entry name" value="UBA2_UBAP1_like"/>
    <property type="match status" value="1"/>
</dbReference>
<dbReference type="InterPro" id="IPR052831">
    <property type="entry name" value="Apoptosis_promoter"/>
</dbReference>
<reference evidence="4 5" key="1">
    <citation type="submission" date="2020-03" db="EMBL/GenBank/DDBJ databases">
        <title>Dissostichus mawsoni Genome sequencing and assembly.</title>
        <authorList>
            <person name="Park H."/>
        </authorList>
    </citation>
    <scope>NUCLEOTIDE SEQUENCE [LARGE SCALE GENOMIC DNA]</scope>
    <source>
        <strain evidence="4">DM0001</strain>
        <tissue evidence="4">Muscle</tissue>
    </source>
</reference>
<feature type="region of interest" description="Disordered" evidence="2">
    <location>
        <begin position="157"/>
        <end position="185"/>
    </location>
</feature>
<dbReference type="Proteomes" id="UP000518266">
    <property type="component" value="Unassembled WGS sequence"/>
</dbReference>
<feature type="compositionally biased region" description="Basic and acidic residues" evidence="2">
    <location>
        <begin position="395"/>
        <end position="411"/>
    </location>
</feature>
<keyword evidence="5" id="KW-1185">Reference proteome</keyword>
<dbReference type="AlphaFoldDB" id="A0A7J5X8I6"/>
<evidence type="ECO:0000256" key="1">
    <source>
        <dbReference type="SAM" id="Coils"/>
    </source>
</evidence>
<dbReference type="OrthoDB" id="2289628at2759"/>
<feature type="region of interest" description="Disordered" evidence="2">
    <location>
        <begin position="390"/>
        <end position="411"/>
    </location>
</feature>
<evidence type="ECO:0000256" key="2">
    <source>
        <dbReference type="SAM" id="MobiDB-lite"/>
    </source>
</evidence>
<protein>
    <recommendedName>
        <fullName evidence="3">UBA domain-containing protein</fullName>
    </recommendedName>
</protein>
<accession>A0A7J5X8I6</accession>
<dbReference type="InterPro" id="IPR015940">
    <property type="entry name" value="UBA"/>
</dbReference>
<dbReference type="Pfam" id="PF16021">
    <property type="entry name" value="PDCD7"/>
    <property type="match status" value="1"/>
</dbReference>
<evidence type="ECO:0000259" key="3">
    <source>
        <dbReference type="PROSITE" id="PS50030"/>
    </source>
</evidence>
<feature type="domain" description="UBA" evidence="3">
    <location>
        <begin position="766"/>
        <end position="809"/>
    </location>
</feature>
<keyword evidence="1" id="KW-0175">Coiled coil</keyword>
<feature type="region of interest" description="Disordered" evidence="2">
    <location>
        <begin position="641"/>
        <end position="684"/>
    </location>
</feature>
<dbReference type="Gene3D" id="1.20.120.1920">
    <property type="entry name" value="UBAP1 SOUBA domain"/>
    <property type="match status" value="1"/>
</dbReference>
<dbReference type="EMBL" id="JAAKFY010000027">
    <property type="protein sequence ID" value="KAF3833292.1"/>
    <property type="molecule type" value="Genomic_DNA"/>
</dbReference>
<dbReference type="InterPro" id="IPR042575">
    <property type="entry name" value="UBAP1_C"/>
</dbReference>
<dbReference type="PANTHER" id="PTHR48190:SF2">
    <property type="entry name" value="PROGRAMMED CELL DEATH PROTEIN 7"/>
    <property type="match status" value="1"/>
</dbReference>
<dbReference type="InterPro" id="IPR049467">
    <property type="entry name" value="UBAP-1-like_UBA2"/>
</dbReference>
<feature type="region of interest" description="Disordered" evidence="2">
    <location>
        <begin position="1"/>
        <end position="21"/>
    </location>
</feature>
<feature type="compositionally biased region" description="Basic and acidic residues" evidence="2">
    <location>
        <begin position="157"/>
        <end position="170"/>
    </location>
</feature>
<evidence type="ECO:0000313" key="4">
    <source>
        <dbReference type="EMBL" id="KAF3833292.1"/>
    </source>
</evidence>
<proteinExistence type="predicted"/>
<evidence type="ECO:0000313" key="5">
    <source>
        <dbReference type="Proteomes" id="UP000518266"/>
    </source>
</evidence>
<feature type="coiled-coil region" evidence="1">
    <location>
        <begin position="317"/>
        <end position="347"/>
    </location>
</feature>
<organism evidence="4 5">
    <name type="scientific">Dissostichus mawsoni</name>
    <name type="common">Antarctic cod</name>
    <dbReference type="NCBI Taxonomy" id="36200"/>
    <lineage>
        <taxon>Eukaryota</taxon>
        <taxon>Metazoa</taxon>
        <taxon>Chordata</taxon>
        <taxon>Craniata</taxon>
        <taxon>Vertebrata</taxon>
        <taxon>Euteleostomi</taxon>
        <taxon>Actinopterygii</taxon>
        <taxon>Neopterygii</taxon>
        <taxon>Teleostei</taxon>
        <taxon>Neoteleostei</taxon>
        <taxon>Acanthomorphata</taxon>
        <taxon>Eupercaria</taxon>
        <taxon>Perciformes</taxon>
        <taxon>Notothenioidei</taxon>
        <taxon>Nototheniidae</taxon>
        <taxon>Dissostichus</taxon>
    </lineage>
</organism>
<name>A0A7J5X8I6_DISMA</name>
<sequence>MDNIYHHASSETPQPPAYNAGYLEAPYTASFNIPPPCSATHQQTQPDHTAPLWPPGPGYDGNPYGYRCEFPPPSPEGGVGFGGPRMPLPYGFNPSIPPPPFGCPPPVHYPNAPVNTYSSREASSFQPFTGTQQYGAFPAHDSGQKQQRFEGFSERAARFPTQGKDHDRPSGETTQPEDEAALQRRQDQQWLGRFLKGKERMSRTQRHPSPRSCAPAPGLKEALCAAAQLVSRLEQSCETLRNSVEEESVWTDSYLLALHLKKELQDSLEVLSDSEGLASWKSKLCRVAKRRARRLRARSRLQERELKLAADSVLCEVRKKQADVKRMQDILRSLEKLRKLRKEAASRKGVSTERECDEAFSSRLEQLRCVMKRRTGIYSAEEKALMVMLEGEQEEERRREQEKQVKKEREKQLQRKRRVDAMLFGEELPAGCVLQPFRDYYTQAEHSLHALLQIRREWDVFVIPADHPDGSAVPPSWILPDGPCDAAWASALQSADLENWVLAGLQSGFISQQSPPLCSPSRLQPSCPPYWMMFSSPQQSRLASRHCSDFWEPTPRPRSHSLNPDFLRSKMAVSDSEDDGEGGAVKACSVGGRPAAPGGRGQRRAQAFVPDLLNPPSCLSSLPHQRRKNLRQCSLSVLDTPKQHNANTDSRPQPPDPHHQSQHSGPPAQLLQPQDHMHDSCRESSPGWDWSADLLSALSPEERELLGAVTARGYPLRTAIMALQRTGRQTPDQILSYLLACDHLCQLGYDKSLVEEALEMFQNSETKAEEFLHLLSQFNEMGFQQNAIKEVLLVHDNHRERALEELMMRVA</sequence>
<feature type="region of interest" description="Disordered" evidence="2">
    <location>
        <begin position="36"/>
        <end position="57"/>
    </location>
</feature>
<gene>
    <name evidence="4" type="ORF">F7725_026957</name>
</gene>
<dbReference type="PROSITE" id="PS50030">
    <property type="entry name" value="UBA"/>
    <property type="match status" value="1"/>
</dbReference>
<dbReference type="Pfam" id="PF21267">
    <property type="entry name" value="UBAP-1_UBA2"/>
    <property type="match status" value="1"/>
</dbReference>